<proteinExistence type="predicted"/>
<evidence type="ECO:0000313" key="1">
    <source>
        <dbReference type="EMBL" id="EDQ32970.1"/>
    </source>
</evidence>
<dbReference type="EMBL" id="ABIA03000002">
    <property type="protein sequence ID" value="EDQ32970.1"/>
    <property type="molecule type" value="Genomic_DNA"/>
</dbReference>
<name>A9D9P8_HOEPD</name>
<evidence type="ECO:0000313" key="2">
    <source>
        <dbReference type="Proteomes" id="UP000004291"/>
    </source>
</evidence>
<dbReference type="CDD" id="cd02208">
    <property type="entry name" value="cupin_RmlC-like"/>
    <property type="match status" value="1"/>
</dbReference>
<protein>
    <submittedName>
        <fullName evidence="1">Cupin domain protein</fullName>
    </submittedName>
</protein>
<accession>A9D9P8</accession>
<reference evidence="1 2" key="2">
    <citation type="submission" date="2012-06" db="EMBL/GenBank/DDBJ databases">
        <authorList>
            <person name="Fiebig A."/>
        </authorList>
    </citation>
    <scope>NUCLEOTIDE SEQUENCE [LARGE SCALE GENOMIC DNA]</scope>
    <source>
        <strain evidence="1 2">DFL-43</strain>
    </source>
</reference>
<dbReference type="OrthoDB" id="6058at2"/>
<dbReference type="InterPro" id="IPR011051">
    <property type="entry name" value="RmlC_Cupin_sf"/>
</dbReference>
<reference evidence="1 2" key="1">
    <citation type="submission" date="2007-10" db="EMBL/GenBank/DDBJ databases">
        <authorList>
            <person name="Wagner-Dobler I."/>
            <person name="Ferriera S."/>
            <person name="Johnson J."/>
            <person name="Kravitz S."/>
            <person name="Beeson K."/>
            <person name="Sutton G."/>
            <person name="Rogers Y.-H."/>
            <person name="Friedman R."/>
            <person name="Frazier M."/>
            <person name="Venter J.C."/>
        </authorList>
    </citation>
    <scope>NUCLEOTIDE SEQUENCE [LARGE SCALE GENOMIC DNA]</scope>
    <source>
        <strain evidence="1 2">DFL-43</strain>
    </source>
</reference>
<comment type="caution">
    <text evidence="1">The sequence shown here is derived from an EMBL/GenBank/DDBJ whole genome shotgun (WGS) entry which is preliminary data.</text>
</comment>
<dbReference type="RefSeq" id="WP_007197474.1">
    <property type="nucleotide sequence ID" value="NZ_CM002917.1"/>
</dbReference>
<dbReference type="InterPro" id="IPR014710">
    <property type="entry name" value="RmlC-like_jellyroll"/>
</dbReference>
<sequence length="142" mass="15546">MAFNPNTSDLATCIAELREIQEKYSINPKRIITSRDDTVRELAYSVLAVKNVPDGFTKTRLPVFFDGATTLYISSAAPGAKAPKHSHDEGDGIRFMIGGSIHFGKAELTQGDWMFVPAGVPYEFEVGPQGAIMAYCYQCCCV</sequence>
<dbReference type="Proteomes" id="UP000004291">
    <property type="component" value="Chromosome"/>
</dbReference>
<dbReference type="HOGENOM" id="CLU_1813163_0_0_5"/>
<gene>
    <name evidence="1" type="ORF">HPDFL43_08474</name>
</gene>
<dbReference type="SUPFAM" id="SSF51182">
    <property type="entry name" value="RmlC-like cupins"/>
    <property type="match status" value="1"/>
</dbReference>
<dbReference type="AlphaFoldDB" id="A9D9P8"/>
<keyword evidence="2" id="KW-1185">Reference proteome</keyword>
<dbReference type="Gene3D" id="2.60.120.10">
    <property type="entry name" value="Jelly Rolls"/>
    <property type="match status" value="1"/>
</dbReference>
<organism evidence="1 2">
    <name type="scientific">Hoeflea phototrophica (strain DSM 17068 / NCIMB 14078 / DFL-43)</name>
    <dbReference type="NCBI Taxonomy" id="411684"/>
    <lineage>
        <taxon>Bacteria</taxon>
        <taxon>Pseudomonadati</taxon>
        <taxon>Pseudomonadota</taxon>
        <taxon>Alphaproteobacteria</taxon>
        <taxon>Hyphomicrobiales</taxon>
        <taxon>Rhizobiaceae</taxon>
        <taxon>Hoeflea</taxon>
    </lineage>
</organism>